<comment type="caution">
    <text evidence="1">The sequence shown here is derived from an EMBL/GenBank/DDBJ whole genome shotgun (WGS) entry which is preliminary data.</text>
</comment>
<dbReference type="RefSeq" id="WP_131597389.1">
    <property type="nucleotide sequence ID" value="NZ_SJSL01000006.1"/>
</dbReference>
<accession>A0A4R0NFM3</accession>
<dbReference type="AlphaFoldDB" id="A0A4R0NFM3"/>
<dbReference type="Proteomes" id="UP000293347">
    <property type="component" value="Unassembled WGS sequence"/>
</dbReference>
<organism evidence="1 2">
    <name type="scientific">Pedobacter psychroterrae</name>
    <dbReference type="NCBI Taxonomy" id="2530453"/>
    <lineage>
        <taxon>Bacteria</taxon>
        <taxon>Pseudomonadati</taxon>
        <taxon>Bacteroidota</taxon>
        <taxon>Sphingobacteriia</taxon>
        <taxon>Sphingobacteriales</taxon>
        <taxon>Sphingobacteriaceae</taxon>
        <taxon>Pedobacter</taxon>
    </lineage>
</organism>
<name>A0A4R0NFM3_9SPHI</name>
<sequence length="248" mass="28941">MKIALSTIILSWLLIETCSSQIASTKHLDLGAIKRIELLEVSGDMSGEIFEYRIERNKGDNWVSKRTVTYAKGATKYETSKDPFIRKIPASYLSSLLNSFTNPILTNNIAEFKISKDTLISYLDSMPIPISTDRKLAIVKDINNEFHLRQAFENSLIPKFRDHQTLYQIKLIMLRGDTIVAKARSFGYHYVPWNIDGVRVYDPKITMFYNYLCGNERYEPSRRHYFYKFLTTELLRSQGRILYPQKQR</sequence>
<keyword evidence="2" id="KW-1185">Reference proteome</keyword>
<protein>
    <submittedName>
        <fullName evidence="1">Uncharacterized protein</fullName>
    </submittedName>
</protein>
<dbReference type="EMBL" id="SJSL01000006">
    <property type="protein sequence ID" value="TCC98958.1"/>
    <property type="molecule type" value="Genomic_DNA"/>
</dbReference>
<gene>
    <name evidence="1" type="ORF">EZ437_17630</name>
</gene>
<reference evidence="1 2" key="1">
    <citation type="submission" date="2019-02" db="EMBL/GenBank/DDBJ databases">
        <title>Pedobacter sp. RP-1-14 sp. nov., isolated from Arctic soil.</title>
        <authorList>
            <person name="Dahal R.H."/>
        </authorList>
    </citation>
    <scope>NUCLEOTIDE SEQUENCE [LARGE SCALE GENOMIC DNA]</scope>
    <source>
        <strain evidence="1 2">RP-1-14</strain>
    </source>
</reference>
<proteinExistence type="predicted"/>
<evidence type="ECO:0000313" key="2">
    <source>
        <dbReference type="Proteomes" id="UP000293347"/>
    </source>
</evidence>
<evidence type="ECO:0000313" key="1">
    <source>
        <dbReference type="EMBL" id="TCC98958.1"/>
    </source>
</evidence>